<evidence type="ECO:0000313" key="1">
    <source>
        <dbReference type="EMBL" id="NUQ91003.1"/>
    </source>
</evidence>
<evidence type="ECO:0000313" key="2">
    <source>
        <dbReference type="Proteomes" id="UP000574690"/>
    </source>
</evidence>
<organism evidence="1 2">
    <name type="scientific">Glycomyces artemisiae</name>
    <dbReference type="NCBI Taxonomy" id="1076443"/>
    <lineage>
        <taxon>Bacteria</taxon>
        <taxon>Bacillati</taxon>
        <taxon>Actinomycetota</taxon>
        <taxon>Actinomycetes</taxon>
        <taxon>Glycomycetales</taxon>
        <taxon>Glycomycetaceae</taxon>
        <taxon>Glycomyces</taxon>
    </lineage>
</organism>
<sequence length="337" mass="35816">MPSNPEIPEPAPRSVPMRLLHRLTPPRPGDVLLTAHVGPAGEAVTLWGPDALAERIFGYVEYANGVRSPASQVPPWSARVVVAAPDGRQTVTEIDGMTLAFPNLQPLPGGRLLIVGTRCRVSAGIAEHNAVVIDPAGRIARTGTFGDGIADVQTTPSGRIIAAYFDEGVFGNNGWGGTGAPEPIGAPGLVEFDSDLRQVWSYSFDDPEAPWIGDCYALNLIDETVWVSVYPDFPLVRIDKQRVTMWQNDVAAGAHGFLIDDGAAGWIGGYGAGPDTLTTGTLIESGTVLRETFHIGTDDGCDFAATFARGMRLHRFTDTGDWFVLDLAAAGLTRPGA</sequence>
<comment type="caution">
    <text evidence="1">The sequence shown here is derived from an EMBL/GenBank/DDBJ whole genome shotgun (WGS) entry which is preliminary data.</text>
</comment>
<name>A0A850CGM5_9ACTN</name>
<protein>
    <submittedName>
        <fullName evidence="1">Uncharacterized protein</fullName>
    </submittedName>
</protein>
<accession>A0A850CGM5</accession>
<gene>
    <name evidence="1" type="ORF">HOQ43_21380</name>
</gene>
<dbReference type="AlphaFoldDB" id="A0A850CGM5"/>
<dbReference type="EMBL" id="JABFXE010000891">
    <property type="protein sequence ID" value="NUQ91003.1"/>
    <property type="molecule type" value="Genomic_DNA"/>
</dbReference>
<reference evidence="1 2" key="1">
    <citation type="submission" date="2020-05" db="EMBL/GenBank/DDBJ databases">
        <title>DNA-SIP metagenomic assembled genomes.</title>
        <authorList>
            <person name="Yu J."/>
        </authorList>
    </citation>
    <scope>NUCLEOTIDE SEQUENCE [LARGE SCALE GENOMIC DNA]</scope>
    <source>
        <strain evidence="1">Bin5.27</strain>
    </source>
</reference>
<dbReference type="Proteomes" id="UP000574690">
    <property type="component" value="Unassembled WGS sequence"/>
</dbReference>
<proteinExistence type="predicted"/>